<evidence type="ECO:0000256" key="2">
    <source>
        <dbReference type="ARBA" id="ARBA00022598"/>
    </source>
</evidence>
<name>A0A1H5RYL3_9ACTN</name>
<feature type="domain" description="AMP-binding enzyme C-terminal" evidence="4">
    <location>
        <begin position="490"/>
        <end position="563"/>
    </location>
</feature>
<sequence>MGATSPVDPAHWPAGLPRSLDYPDVPVGTILAGAARRWGDRTAFHYAGQDLSYTELAAQAARFAHGLRARGVGHGDVVALHLPNILQFPIAYYGTLLAGATFSPCNPLLPPDDLAFQLDDCGAVAVVTLDFVAAPLAQVLERTKVRTVIVAPLLGGPVDLAGLCEGAFAECGVDFAAVGEGQPDDFPQVDIDPGVDLAHIAYTGGTTGRSKGVMITHRKVVTNTLHYACWNGGSVPARDEEGGLVLDQVGSEEEYPVRLGTGTIVNVAPWFHAMGTIGYLNVPVLQGATVVAHPRLDVPAFLADMEKFRATTLGGAPALFSALMADPSFESRDLSAVRVISSGAAPLAVEMLGRLQDKFPDAVVVEAYGLSEVTMGATANPSHRSGERKLGTVGVPVFDTQVKVVPADAERVDDATPGLPAGQEGEVCIKGPQVMVGYLNRPEETAAVLGEDGWLRTGDIGIIDEDGYLSIVDRKKDMLIYNGYNVYPRELEEILFTHPAVTGAAVVGRPDPQAGELPTAFVVSSGGVTEDELMAYVNEKVVPYKKLRGVVFVDEIPVSAAGKVLKRELRDRL</sequence>
<evidence type="ECO:0000259" key="4">
    <source>
        <dbReference type="Pfam" id="PF13193"/>
    </source>
</evidence>
<dbReference type="Gene3D" id="3.40.50.12780">
    <property type="entry name" value="N-terminal domain of ligase-like"/>
    <property type="match status" value="1"/>
</dbReference>
<dbReference type="RefSeq" id="WP_103935511.1">
    <property type="nucleotide sequence ID" value="NZ_FNVO01000001.1"/>
</dbReference>
<proteinExistence type="inferred from homology"/>
<organism evidence="5 6">
    <name type="scientific">Thermomonospora echinospora</name>
    <dbReference type="NCBI Taxonomy" id="1992"/>
    <lineage>
        <taxon>Bacteria</taxon>
        <taxon>Bacillati</taxon>
        <taxon>Actinomycetota</taxon>
        <taxon>Actinomycetes</taxon>
        <taxon>Streptosporangiales</taxon>
        <taxon>Thermomonosporaceae</taxon>
        <taxon>Thermomonospora</taxon>
    </lineage>
</organism>
<dbReference type="Pfam" id="PF00501">
    <property type="entry name" value="AMP-binding"/>
    <property type="match status" value="1"/>
</dbReference>
<evidence type="ECO:0000313" key="5">
    <source>
        <dbReference type="EMBL" id="SEF43446.1"/>
    </source>
</evidence>
<reference evidence="6" key="1">
    <citation type="submission" date="2016-10" db="EMBL/GenBank/DDBJ databases">
        <authorList>
            <person name="Varghese N."/>
            <person name="Submissions S."/>
        </authorList>
    </citation>
    <scope>NUCLEOTIDE SEQUENCE [LARGE SCALE GENOMIC DNA]</scope>
    <source>
        <strain evidence="6">DSM 43163</strain>
    </source>
</reference>
<dbReference type="SUPFAM" id="SSF56801">
    <property type="entry name" value="Acetyl-CoA synthetase-like"/>
    <property type="match status" value="1"/>
</dbReference>
<dbReference type="PROSITE" id="PS00455">
    <property type="entry name" value="AMP_BINDING"/>
    <property type="match status" value="1"/>
</dbReference>
<dbReference type="Gene3D" id="3.30.300.30">
    <property type="match status" value="1"/>
</dbReference>
<dbReference type="InterPro" id="IPR025110">
    <property type="entry name" value="AMP-bd_C"/>
</dbReference>
<protein>
    <submittedName>
        <fullName evidence="5">Long-chain acyl-CoA synthetase</fullName>
    </submittedName>
</protein>
<dbReference type="InterPro" id="IPR045851">
    <property type="entry name" value="AMP-bd_C_sf"/>
</dbReference>
<dbReference type="PANTHER" id="PTHR24096">
    <property type="entry name" value="LONG-CHAIN-FATTY-ACID--COA LIGASE"/>
    <property type="match status" value="1"/>
</dbReference>
<keyword evidence="6" id="KW-1185">Reference proteome</keyword>
<feature type="domain" description="AMP-dependent synthetase/ligase" evidence="3">
    <location>
        <begin position="34"/>
        <end position="439"/>
    </location>
</feature>
<dbReference type="InterPro" id="IPR000873">
    <property type="entry name" value="AMP-dep_synth/lig_dom"/>
</dbReference>
<dbReference type="GO" id="GO:0016405">
    <property type="term" value="F:CoA-ligase activity"/>
    <property type="evidence" value="ECO:0007669"/>
    <property type="project" value="TreeGrafter"/>
</dbReference>
<gene>
    <name evidence="5" type="ORF">SAMN04489712_1018</name>
</gene>
<evidence type="ECO:0000256" key="1">
    <source>
        <dbReference type="ARBA" id="ARBA00006432"/>
    </source>
</evidence>
<dbReference type="AlphaFoldDB" id="A0A1H5RYL3"/>
<dbReference type="Proteomes" id="UP000236723">
    <property type="component" value="Unassembled WGS sequence"/>
</dbReference>
<dbReference type="PANTHER" id="PTHR24096:SF149">
    <property type="entry name" value="AMP-BINDING DOMAIN-CONTAINING PROTEIN-RELATED"/>
    <property type="match status" value="1"/>
</dbReference>
<dbReference type="InterPro" id="IPR042099">
    <property type="entry name" value="ANL_N_sf"/>
</dbReference>
<dbReference type="OrthoDB" id="4363623at2"/>
<comment type="similarity">
    <text evidence="1">Belongs to the ATP-dependent AMP-binding enzyme family.</text>
</comment>
<keyword evidence="2" id="KW-0436">Ligase</keyword>
<dbReference type="EMBL" id="FNVO01000001">
    <property type="protein sequence ID" value="SEF43446.1"/>
    <property type="molecule type" value="Genomic_DNA"/>
</dbReference>
<accession>A0A1H5RYL3</accession>
<dbReference type="Pfam" id="PF13193">
    <property type="entry name" value="AMP-binding_C"/>
    <property type="match status" value="1"/>
</dbReference>
<evidence type="ECO:0000313" key="6">
    <source>
        <dbReference type="Proteomes" id="UP000236723"/>
    </source>
</evidence>
<dbReference type="InterPro" id="IPR020845">
    <property type="entry name" value="AMP-binding_CS"/>
</dbReference>
<evidence type="ECO:0000259" key="3">
    <source>
        <dbReference type="Pfam" id="PF00501"/>
    </source>
</evidence>